<dbReference type="PANTHER" id="PTHR30231">
    <property type="entry name" value="DNA POLYMERASE III SUBUNIT EPSILON"/>
    <property type="match status" value="1"/>
</dbReference>
<dbReference type="Gene3D" id="3.30.420.10">
    <property type="entry name" value="Ribonuclease H-like superfamily/Ribonuclease H"/>
    <property type="match status" value="1"/>
</dbReference>
<dbReference type="InterPro" id="IPR036397">
    <property type="entry name" value="RNaseH_sf"/>
</dbReference>
<sequence length="205" mass="23422">MKSAWQNWKNYWYKRHLTVSDYAFLFDTPPENEWVSIDCETTGLDVRHDHILTIAAVKIVGERIMSSERLELMLCPSSRVSPDSIRIHHLRESDVQGGMSAQQATDRLLRFIGSRPLVGYNIKFDQSMINRLVAPIIGIALPNPTIDIAPMFHQLRQQQLGHGDIDLSFANITRTLDLPTWAAHDAYNDALMAALVFLSLRHRLM</sequence>
<dbReference type="SMART" id="SM00479">
    <property type="entry name" value="EXOIII"/>
    <property type="match status" value="1"/>
</dbReference>
<dbReference type="EMBL" id="SNZE01000001">
    <property type="protein sequence ID" value="TDR33072.1"/>
    <property type="molecule type" value="Genomic_DNA"/>
</dbReference>
<dbReference type="GO" id="GO:0006259">
    <property type="term" value="P:DNA metabolic process"/>
    <property type="evidence" value="ECO:0007669"/>
    <property type="project" value="UniProtKB-ARBA"/>
</dbReference>
<proteinExistence type="predicted"/>
<protein>
    <submittedName>
        <fullName evidence="2">DNA polymerase-3 subunit epsilon</fullName>
    </submittedName>
</protein>
<dbReference type="Pfam" id="PF00929">
    <property type="entry name" value="RNase_T"/>
    <property type="match status" value="1"/>
</dbReference>
<dbReference type="Proteomes" id="UP000294480">
    <property type="component" value="Unassembled WGS sequence"/>
</dbReference>
<reference evidence="2 3" key="1">
    <citation type="submission" date="2019-03" db="EMBL/GenBank/DDBJ databases">
        <title>Genomic Encyclopedia of Type Strains, Phase IV (KMG-IV): sequencing the most valuable type-strain genomes for metagenomic binning, comparative biology and taxonomic classification.</title>
        <authorList>
            <person name="Goeker M."/>
        </authorList>
    </citation>
    <scope>NUCLEOTIDE SEQUENCE [LARGE SCALE GENOMIC DNA]</scope>
    <source>
        <strain evidence="2 3">DSM 102852</strain>
    </source>
</reference>
<comment type="caution">
    <text evidence="2">The sequence shown here is derived from an EMBL/GenBank/DDBJ whole genome shotgun (WGS) entry which is preliminary data.</text>
</comment>
<dbReference type="PANTHER" id="PTHR30231:SF7">
    <property type="entry name" value="BLR4117 PROTEIN"/>
    <property type="match status" value="1"/>
</dbReference>
<dbReference type="InterPro" id="IPR012337">
    <property type="entry name" value="RNaseH-like_sf"/>
</dbReference>
<gene>
    <name evidence="2" type="ORF">DFR44_101122</name>
</gene>
<evidence type="ECO:0000259" key="1">
    <source>
        <dbReference type="SMART" id="SM00479"/>
    </source>
</evidence>
<dbReference type="GO" id="GO:0005829">
    <property type="term" value="C:cytosol"/>
    <property type="evidence" value="ECO:0007669"/>
    <property type="project" value="TreeGrafter"/>
</dbReference>
<keyword evidence="3" id="KW-1185">Reference proteome</keyword>
<dbReference type="GO" id="GO:0008408">
    <property type="term" value="F:3'-5' exonuclease activity"/>
    <property type="evidence" value="ECO:0007669"/>
    <property type="project" value="TreeGrafter"/>
</dbReference>
<evidence type="ECO:0000313" key="2">
    <source>
        <dbReference type="EMBL" id="TDR33072.1"/>
    </source>
</evidence>
<dbReference type="RefSeq" id="WP_133618761.1">
    <property type="nucleotide sequence ID" value="NZ_SNZE01000001.1"/>
</dbReference>
<dbReference type="AlphaFoldDB" id="A0A4R6YBP9"/>
<organism evidence="2 3">
    <name type="scientific">Hydromonas duriensis</name>
    <dbReference type="NCBI Taxonomy" id="1527608"/>
    <lineage>
        <taxon>Bacteria</taxon>
        <taxon>Pseudomonadati</taxon>
        <taxon>Pseudomonadota</taxon>
        <taxon>Betaproteobacteria</taxon>
        <taxon>Burkholderiales</taxon>
        <taxon>Burkholderiaceae</taxon>
        <taxon>Hydromonas</taxon>
    </lineage>
</organism>
<accession>A0A4R6YBP9</accession>
<dbReference type="GO" id="GO:0003676">
    <property type="term" value="F:nucleic acid binding"/>
    <property type="evidence" value="ECO:0007669"/>
    <property type="project" value="InterPro"/>
</dbReference>
<feature type="domain" description="Exonuclease" evidence="1">
    <location>
        <begin position="33"/>
        <end position="205"/>
    </location>
</feature>
<dbReference type="NCBIfam" id="NF006601">
    <property type="entry name" value="PRK09145.1"/>
    <property type="match status" value="1"/>
</dbReference>
<name>A0A4R6YBP9_9BURK</name>
<evidence type="ECO:0000313" key="3">
    <source>
        <dbReference type="Proteomes" id="UP000294480"/>
    </source>
</evidence>
<dbReference type="CDD" id="cd06127">
    <property type="entry name" value="DEDDh"/>
    <property type="match status" value="1"/>
</dbReference>
<dbReference type="SUPFAM" id="SSF53098">
    <property type="entry name" value="Ribonuclease H-like"/>
    <property type="match status" value="1"/>
</dbReference>
<dbReference type="OrthoDB" id="5497329at2"/>
<dbReference type="InterPro" id="IPR013520">
    <property type="entry name" value="Ribonucl_H"/>
</dbReference>